<proteinExistence type="predicted"/>
<dbReference type="RefSeq" id="WP_114715990.1">
    <property type="nucleotide sequence ID" value="NZ_KZ857270.1"/>
</dbReference>
<accession>A0A370KEF4</accession>
<evidence type="ECO:0000256" key="2">
    <source>
        <dbReference type="SAM" id="MobiDB-lite"/>
    </source>
</evidence>
<dbReference type="Proteomes" id="UP000254939">
    <property type="component" value="Unassembled WGS sequence"/>
</dbReference>
<sequence>MIGDNDMEAALIVPDENTGEPVSNKPRALRRQRTAPVSARSASKAAAGKSRRYTEQERREKIAFIEAAVAAGPATRKQAIHDAGISEQTYYQWMRSTQSTDKTAAQSVPIADAADDLVQLEAENQRLRKLLAEKLREENATLRKSLGLI</sequence>
<dbReference type="Pfam" id="PF01527">
    <property type="entry name" value="HTH_Tnp_1"/>
    <property type="match status" value="1"/>
</dbReference>
<dbReference type="SUPFAM" id="SSF46689">
    <property type="entry name" value="Homeodomain-like"/>
    <property type="match status" value="1"/>
</dbReference>
<evidence type="ECO:0000256" key="1">
    <source>
        <dbReference type="SAM" id="Coils"/>
    </source>
</evidence>
<evidence type="ECO:0000313" key="3">
    <source>
        <dbReference type="EMBL" id="RDJ02022.1"/>
    </source>
</evidence>
<feature type="compositionally biased region" description="Low complexity" evidence="2">
    <location>
        <begin position="38"/>
        <end position="48"/>
    </location>
</feature>
<dbReference type="GO" id="GO:0004803">
    <property type="term" value="F:transposase activity"/>
    <property type="evidence" value="ECO:0007669"/>
    <property type="project" value="InterPro"/>
</dbReference>
<organism evidence="3 4">
    <name type="scientific">Rhizobium grahamii</name>
    <dbReference type="NCBI Taxonomy" id="1120045"/>
    <lineage>
        <taxon>Bacteria</taxon>
        <taxon>Pseudomonadati</taxon>
        <taxon>Pseudomonadota</taxon>
        <taxon>Alphaproteobacteria</taxon>
        <taxon>Hyphomicrobiales</taxon>
        <taxon>Rhizobiaceae</taxon>
        <taxon>Rhizobium/Agrobacterium group</taxon>
        <taxon>Rhizobium</taxon>
    </lineage>
</organism>
<protein>
    <submittedName>
        <fullName evidence="3">Transcriptional regulator syrB2</fullName>
    </submittedName>
</protein>
<feature type="region of interest" description="Disordered" evidence="2">
    <location>
        <begin position="1"/>
        <end position="56"/>
    </location>
</feature>
<dbReference type="AlphaFoldDB" id="A0A370KEF4"/>
<feature type="coiled-coil region" evidence="1">
    <location>
        <begin position="110"/>
        <end position="140"/>
    </location>
</feature>
<dbReference type="InterPro" id="IPR002514">
    <property type="entry name" value="Transposase_8"/>
</dbReference>
<name>A0A370KEF4_9HYPH</name>
<dbReference type="OrthoDB" id="8453701at2"/>
<dbReference type="EMBL" id="NAAC01000049">
    <property type="protein sequence ID" value="RDJ02022.1"/>
    <property type="molecule type" value="Genomic_DNA"/>
</dbReference>
<dbReference type="InterPro" id="IPR009057">
    <property type="entry name" value="Homeodomain-like_sf"/>
</dbReference>
<reference evidence="3 4" key="1">
    <citation type="submission" date="2017-03" db="EMBL/GenBank/DDBJ databases">
        <title>Genome analysis of Rhizobial strains effectives or ineffectives for nitrogen fixation isolated from bean seeds.</title>
        <authorList>
            <person name="Peralta H."/>
            <person name="Aguilar-Vera A."/>
            <person name="Mora Y."/>
            <person name="Vargas-Lagunas C."/>
            <person name="Girard L."/>
            <person name="Mora J."/>
        </authorList>
    </citation>
    <scope>NUCLEOTIDE SEQUENCE [LARGE SCALE GENOMIC DNA]</scope>
    <source>
        <strain evidence="3 4">CCGM3</strain>
    </source>
</reference>
<evidence type="ECO:0000313" key="4">
    <source>
        <dbReference type="Proteomes" id="UP000254939"/>
    </source>
</evidence>
<gene>
    <name evidence="3" type="ORF">B5K06_33165</name>
</gene>
<dbReference type="GO" id="GO:0006313">
    <property type="term" value="P:DNA transposition"/>
    <property type="evidence" value="ECO:0007669"/>
    <property type="project" value="InterPro"/>
</dbReference>
<dbReference type="Gene3D" id="1.10.10.60">
    <property type="entry name" value="Homeodomain-like"/>
    <property type="match status" value="1"/>
</dbReference>
<comment type="caution">
    <text evidence="3">The sequence shown here is derived from an EMBL/GenBank/DDBJ whole genome shotgun (WGS) entry which is preliminary data.</text>
</comment>
<dbReference type="GO" id="GO:0003677">
    <property type="term" value="F:DNA binding"/>
    <property type="evidence" value="ECO:0007669"/>
    <property type="project" value="InterPro"/>
</dbReference>
<keyword evidence="1" id="KW-0175">Coiled coil</keyword>